<dbReference type="GO" id="GO:0003677">
    <property type="term" value="F:DNA binding"/>
    <property type="evidence" value="ECO:0007669"/>
    <property type="project" value="UniProtKB-UniRule"/>
</dbReference>
<dbReference type="InterPro" id="IPR036388">
    <property type="entry name" value="WH-like_DNA-bd_sf"/>
</dbReference>
<accession>A0A248K231</accession>
<dbReference type="SUPFAM" id="SSF52540">
    <property type="entry name" value="P-loop containing nucleoside triphosphate hydrolases"/>
    <property type="match status" value="1"/>
</dbReference>
<keyword evidence="5" id="KW-1185">Reference proteome</keyword>
<dbReference type="PROSITE" id="PS51755">
    <property type="entry name" value="OMPR_PHOB"/>
    <property type="match status" value="1"/>
</dbReference>
<evidence type="ECO:0000256" key="1">
    <source>
        <dbReference type="ARBA" id="ARBA00023125"/>
    </source>
</evidence>
<dbReference type="InterPro" id="IPR001867">
    <property type="entry name" value="OmpR/PhoB-type_DNA-bd"/>
</dbReference>
<dbReference type="InterPro" id="IPR011990">
    <property type="entry name" value="TPR-like_helical_dom_sf"/>
</dbReference>
<dbReference type="KEGG" id="nao:Y958_29105"/>
<dbReference type="SUPFAM" id="SSF48452">
    <property type="entry name" value="TPR-like"/>
    <property type="match status" value="1"/>
</dbReference>
<evidence type="ECO:0000313" key="5">
    <source>
        <dbReference type="Proteomes" id="UP000197153"/>
    </source>
</evidence>
<feature type="domain" description="OmpR/PhoB-type" evidence="3">
    <location>
        <begin position="39"/>
        <end position="139"/>
    </location>
</feature>
<dbReference type="CDD" id="cd00383">
    <property type="entry name" value="trans_reg_C"/>
    <property type="match status" value="1"/>
</dbReference>
<dbReference type="Pfam" id="PF00486">
    <property type="entry name" value="Trans_reg_C"/>
    <property type="match status" value="1"/>
</dbReference>
<feature type="DNA-binding region" description="OmpR/PhoB-type" evidence="2">
    <location>
        <begin position="39"/>
        <end position="139"/>
    </location>
</feature>
<dbReference type="Gene3D" id="3.40.50.300">
    <property type="entry name" value="P-loop containing nucleotide triphosphate hydrolases"/>
    <property type="match status" value="1"/>
</dbReference>
<keyword evidence="1 2" id="KW-0238">DNA-binding</keyword>
<dbReference type="InterPro" id="IPR016032">
    <property type="entry name" value="Sig_transdc_resp-reg_C-effctor"/>
</dbReference>
<evidence type="ECO:0000259" key="3">
    <source>
        <dbReference type="PROSITE" id="PS51755"/>
    </source>
</evidence>
<gene>
    <name evidence="4" type="ORF">Y958_29105</name>
</gene>
<name>A0A248K231_9PROT</name>
<sequence length="1120" mass="121803">MRLYLRPFRRGCDRRPLRKVDVTRRGAVFYDSEGLPVKVRRFQFGDWQVDAQACVLWREDEGTQVQVEPRALDVLVALCLNAGKILSAEDLLHLCWDGVAVGENQAQKAVAQLRRALGDSVNAPRYIENLRKRGYRTIAPVIFAPHRESDTLAETWARESPYVGLAPFGAGHASVFFGRDVAVVRLRDVLASQLPGGRVFVLILGASGSGKTSLVQAGLLPALMRAGATPHVMDATVLDLGAIGAMPLLTALGSALLDLDEDGEPLFAGRSAEQLGQSLVEDGQGANDGTAPADGRFVLFVDRLEALFSSAFASGLQRQQFLAALDRLARGGQVMVIAACRNDFYPDVVGEPLLMEAKAAGGHFDLMPPSRAEIGQMIRLPAEIAGLSFGGDTDGRERLDDLLCEAAAHSPDALPLLQYTLQQLYLLRSPTRELTLAAYRDLGGIEGAIGRRAETTLEGLSAGAQAALPRIFSLIVALSAIDDAVRGVLARWSDLRSDDERALVQALVDERLFVSRVSGGEAVFGVAHEALLRQWPRAVSWIAEHRQALRVRSQLEGLARQWAAEGRRSDRLLRRGKPLEEARDLLSEGIVPVGPDVNALVTASARHVKRAERLRLGALAAFAAIALVAAFLGLRAGRAEKVAALRLQEAEDLADYMLDELADKLRPLGRLDLLDGVAQKALGYLTTDDPGRIPSAARLRQAKALQTLADVDRSRGNVDAALKALGQAESLLQANLKEGDVDPETLKISGTVAFWFGQIAIDQGRLDEGLRRYTQYRDFAQRRMQLQPNEPDAWIELSYALSSLGGIQLRKGDGSAATANLNASISLKRRALTIHPENTALQAELANSLSWLALTEAEQGQLETAINLYDQQREVLDNVKRQDPDAALWSFRLAAANRLKSSVLLALGKTKSALISLGQAEKQINDSLNKEPENRRWQATRIEIGLLKARADLMLGKVQSVLPDILDIEVVIDQMLRANPADDWEQRHKAQSLLLHGIALTELNDLDAAKQKIDEAARIAQKVADRDGQDRLRAILLANILLAAAEIDLKQGAGAGAKQTCQGAIDALRSIVPSSSDFRVLDPWVRANRCGGDQGVANASAQILDSIGYRDIEYLQNLRK</sequence>
<dbReference type="InterPro" id="IPR027417">
    <property type="entry name" value="P-loop_NTPase"/>
</dbReference>
<dbReference type="Pfam" id="PF20703">
    <property type="entry name" value="nSTAND1"/>
    <property type="match status" value="1"/>
</dbReference>
<dbReference type="Proteomes" id="UP000197153">
    <property type="component" value="Chromosome 4"/>
</dbReference>
<organism evidence="4 5">
    <name type="scientific">Nitrospirillum viridazoti CBAmc</name>
    <dbReference type="NCBI Taxonomy" id="1441467"/>
    <lineage>
        <taxon>Bacteria</taxon>
        <taxon>Pseudomonadati</taxon>
        <taxon>Pseudomonadota</taxon>
        <taxon>Alphaproteobacteria</taxon>
        <taxon>Rhodospirillales</taxon>
        <taxon>Azospirillaceae</taxon>
        <taxon>Nitrospirillum</taxon>
        <taxon>Nitrospirillum viridazoti</taxon>
    </lineage>
</organism>
<dbReference type="Gene3D" id="1.10.10.10">
    <property type="entry name" value="Winged helix-like DNA-binding domain superfamily/Winged helix DNA-binding domain"/>
    <property type="match status" value="1"/>
</dbReference>
<dbReference type="AlphaFoldDB" id="A0A248K231"/>
<dbReference type="SUPFAM" id="SSF46894">
    <property type="entry name" value="C-terminal effector domain of the bipartite response regulators"/>
    <property type="match status" value="1"/>
</dbReference>
<dbReference type="GO" id="GO:0006355">
    <property type="term" value="P:regulation of DNA-templated transcription"/>
    <property type="evidence" value="ECO:0007669"/>
    <property type="project" value="InterPro"/>
</dbReference>
<evidence type="ECO:0000256" key="2">
    <source>
        <dbReference type="PROSITE-ProRule" id="PRU01091"/>
    </source>
</evidence>
<dbReference type="PANTHER" id="PTHR47691">
    <property type="entry name" value="REGULATOR-RELATED"/>
    <property type="match status" value="1"/>
</dbReference>
<dbReference type="SMART" id="SM00862">
    <property type="entry name" value="Trans_reg_C"/>
    <property type="match status" value="1"/>
</dbReference>
<dbReference type="GO" id="GO:0000160">
    <property type="term" value="P:phosphorelay signal transduction system"/>
    <property type="evidence" value="ECO:0007669"/>
    <property type="project" value="InterPro"/>
</dbReference>
<dbReference type="Gene3D" id="1.25.40.10">
    <property type="entry name" value="Tetratricopeptide repeat domain"/>
    <property type="match status" value="1"/>
</dbReference>
<proteinExistence type="predicted"/>
<dbReference type="EMBL" id="CP022113">
    <property type="protein sequence ID" value="ASG25033.1"/>
    <property type="molecule type" value="Genomic_DNA"/>
</dbReference>
<reference evidence="4 5" key="1">
    <citation type="submission" date="2017-06" db="EMBL/GenBank/DDBJ databases">
        <title>Complete genome sequence of Nitrospirillum amazonense strain CBAmC, an endophytic nitrogen-fixing and plant growth-promoting bacterium, isolated from sugarcane.</title>
        <authorList>
            <person name="Schwab S."/>
            <person name="dos Santos Teixeira K.R."/>
            <person name="Simoes Araujo J.L."/>
            <person name="Soares Vidal M."/>
            <person name="Borges de Freitas H.R."/>
            <person name="Rivello Crivelaro A.L."/>
            <person name="Bueno de Camargo Nunes A."/>
            <person name="dos Santos C.M."/>
            <person name="Palmeira da Silva Rosa D."/>
            <person name="da Silva Padilha D."/>
            <person name="da Silva E."/>
            <person name="Araujo Terra L."/>
            <person name="Soares Mendes V."/>
            <person name="Farinelli L."/>
            <person name="Magalhaes Cruz L."/>
            <person name="Baldani J.I."/>
        </authorList>
    </citation>
    <scope>NUCLEOTIDE SEQUENCE [LARGE SCALE GENOMIC DNA]</scope>
    <source>
        <strain evidence="4 5">CBAmC</strain>
    </source>
</reference>
<dbReference type="InterPro" id="IPR049052">
    <property type="entry name" value="nSTAND1"/>
</dbReference>
<protein>
    <recommendedName>
        <fullName evidence="3">OmpR/PhoB-type domain-containing protein</fullName>
    </recommendedName>
</protein>
<evidence type="ECO:0000313" key="4">
    <source>
        <dbReference type="EMBL" id="ASG25033.1"/>
    </source>
</evidence>
<dbReference type="PANTHER" id="PTHR47691:SF3">
    <property type="entry name" value="HTH-TYPE TRANSCRIPTIONAL REGULATOR RV0890C-RELATED"/>
    <property type="match status" value="1"/>
</dbReference>